<dbReference type="EMBL" id="QRZM01000001">
    <property type="protein sequence ID" value="RGV79256.1"/>
    <property type="molecule type" value="Genomic_DNA"/>
</dbReference>
<proteinExistence type="predicted"/>
<dbReference type="AlphaFoldDB" id="A0A412ZGB6"/>
<keyword evidence="2" id="KW-0808">Transferase</keyword>
<comment type="caution">
    <text evidence="2">The sequence shown here is derived from an EMBL/GenBank/DDBJ whole genome shotgun (WGS) entry which is preliminary data.</text>
</comment>
<dbReference type="Pfam" id="PF00583">
    <property type="entry name" value="Acetyltransf_1"/>
    <property type="match status" value="1"/>
</dbReference>
<evidence type="ECO:0000313" key="3">
    <source>
        <dbReference type="Proteomes" id="UP000284543"/>
    </source>
</evidence>
<feature type="domain" description="N-acetyltransferase" evidence="1">
    <location>
        <begin position="3"/>
        <end position="155"/>
    </location>
</feature>
<protein>
    <submittedName>
        <fullName evidence="2">GNAT family N-acetyltransferase</fullName>
    </submittedName>
</protein>
<gene>
    <name evidence="2" type="ORF">DWW02_05955</name>
</gene>
<accession>A0A412ZGB6</accession>
<evidence type="ECO:0000259" key="1">
    <source>
        <dbReference type="PROSITE" id="PS51186"/>
    </source>
</evidence>
<name>A0A412ZGB6_9FIRM</name>
<dbReference type="Proteomes" id="UP000284543">
    <property type="component" value="Unassembled WGS sequence"/>
</dbReference>
<dbReference type="InterPro" id="IPR000182">
    <property type="entry name" value="GNAT_dom"/>
</dbReference>
<dbReference type="PROSITE" id="PS51186">
    <property type="entry name" value="GNAT"/>
    <property type="match status" value="1"/>
</dbReference>
<organism evidence="2 3">
    <name type="scientific">Enterocloster bolteae</name>
    <dbReference type="NCBI Taxonomy" id="208479"/>
    <lineage>
        <taxon>Bacteria</taxon>
        <taxon>Bacillati</taxon>
        <taxon>Bacillota</taxon>
        <taxon>Clostridia</taxon>
        <taxon>Lachnospirales</taxon>
        <taxon>Lachnospiraceae</taxon>
        <taxon>Enterocloster</taxon>
    </lineage>
</organism>
<reference evidence="2 3" key="1">
    <citation type="submission" date="2018-08" db="EMBL/GenBank/DDBJ databases">
        <title>A genome reference for cultivated species of the human gut microbiota.</title>
        <authorList>
            <person name="Zou Y."/>
            <person name="Xue W."/>
            <person name="Luo G."/>
        </authorList>
    </citation>
    <scope>NUCLEOTIDE SEQUENCE [LARGE SCALE GENOMIC DNA]</scope>
    <source>
        <strain evidence="2 3">AF14-18</strain>
    </source>
</reference>
<evidence type="ECO:0000313" key="2">
    <source>
        <dbReference type="EMBL" id="RGV79256.1"/>
    </source>
</evidence>
<dbReference type="GO" id="GO:0016747">
    <property type="term" value="F:acyltransferase activity, transferring groups other than amino-acyl groups"/>
    <property type="evidence" value="ECO:0007669"/>
    <property type="project" value="InterPro"/>
</dbReference>
<dbReference type="RefSeq" id="WP_002565250.1">
    <property type="nucleotide sequence ID" value="NZ_CAUDQH010000007.1"/>
</dbReference>
<dbReference type="Gene3D" id="3.40.630.30">
    <property type="match status" value="1"/>
</dbReference>
<dbReference type="SUPFAM" id="SSF55729">
    <property type="entry name" value="Acyl-CoA N-acyltransferases (Nat)"/>
    <property type="match status" value="1"/>
</dbReference>
<dbReference type="InterPro" id="IPR016181">
    <property type="entry name" value="Acyl_CoA_acyltransferase"/>
</dbReference>
<sequence length="186" mass="21724">MEIEFKRITDFPRGTLATLLKDGYSFEPKFERNWHDQWQEFDDFFYDNPHIADFSGFMTVLEGKPIGFVSWNPTNLPESTEIGHNCILTKYKGNGYGKRQMREAVQRIIAQGAQRIVVWTNQVCVPAQHTYESAGFQFVKKSEEPFSEYAGQRIHYKIIVRSNLRELNTARNRFTNNKRGDGVFID</sequence>